<feature type="chain" id="PRO_5015581948" evidence="1">
    <location>
        <begin position="20"/>
        <end position="119"/>
    </location>
</feature>
<evidence type="ECO:0000313" key="2">
    <source>
        <dbReference type="EMBL" id="PWE56758.1"/>
    </source>
</evidence>
<evidence type="ECO:0000313" key="3">
    <source>
        <dbReference type="Proteomes" id="UP000245252"/>
    </source>
</evidence>
<evidence type="ECO:0000256" key="1">
    <source>
        <dbReference type="SAM" id="SignalP"/>
    </source>
</evidence>
<gene>
    <name evidence="2" type="ORF">DEM27_10370</name>
</gene>
<dbReference type="RefSeq" id="WP_109458133.1">
    <property type="nucleotide sequence ID" value="NZ_QFBC01000003.1"/>
</dbReference>
<accession>A0A2U2DTW9</accession>
<dbReference type="EMBL" id="QFBC01000003">
    <property type="protein sequence ID" value="PWE56758.1"/>
    <property type="molecule type" value="Genomic_DNA"/>
</dbReference>
<name>A0A2U2DTW9_9HYPH</name>
<dbReference type="AlphaFoldDB" id="A0A2U2DTW9"/>
<reference evidence="2 3" key="1">
    <citation type="submission" date="2018-05" db="EMBL/GenBank/DDBJ databases">
        <title>The draft genome of strain NS-104.</title>
        <authorList>
            <person name="Hang P."/>
            <person name="Jiang J."/>
        </authorList>
    </citation>
    <scope>NUCLEOTIDE SEQUENCE [LARGE SCALE GENOMIC DNA]</scope>
    <source>
        <strain evidence="2 3">NS-104</strain>
    </source>
</reference>
<feature type="signal peptide" evidence="1">
    <location>
        <begin position="1"/>
        <end position="19"/>
    </location>
</feature>
<comment type="caution">
    <text evidence="2">The sequence shown here is derived from an EMBL/GenBank/DDBJ whole genome shotgun (WGS) entry which is preliminary data.</text>
</comment>
<keyword evidence="3" id="KW-1185">Reference proteome</keyword>
<dbReference type="PROSITE" id="PS51257">
    <property type="entry name" value="PROKAR_LIPOPROTEIN"/>
    <property type="match status" value="1"/>
</dbReference>
<proteinExistence type="predicted"/>
<dbReference type="Proteomes" id="UP000245252">
    <property type="component" value="Unassembled WGS sequence"/>
</dbReference>
<dbReference type="OrthoDB" id="8453397at2"/>
<sequence>MRLIATSLLVLVAVQGAWAGCGNYTDGSLDEPAPMVIICFDGKCEDAKMEFECGNAHGAQIGYSGGWRVEYATKEPAPGQTEYSDDTESIVSRNGVKVDETKVSCKPITKDACRFPSDP</sequence>
<organism evidence="2 3">
    <name type="scientific">Metarhizobium album</name>
    <dbReference type="NCBI Taxonomy" id="2182425"/>
    <lineage>
        <taxon>Bacteria</taxon>
        <taxon>Pseudomonadati</taxon>
        <taxon>Pseudomonadota</taxon>
        <taxon>Alphaproteobacteria</taxon>
        <taxon>Hyphomicrobiales</taxon>
        <taxon>Rhizobiaceae</taxon>
        <taxon>Metarhizobium</taxon>
    </lineage>
</organism>
<protein>
    <submittedName>
        <fullName evidence="2">Uncharacterized protein</fullName>
    </submittedName>
</protein>
<keyword evidence="1" id="KW-0732">Signal</keyword>